<name>A0ABZ0UM55_9RICK</name>
<keyword evidence="3" id="KW-0808">Transferase</keyword>
<sequence>MNINFAQIDDYIAKSETAYCFLLVGDDFGQVVCATDKLLKKYFGDEKYYTDTFHYSDLQKDVSILRNSLQSLQLFSQKKAIIIKSAGDTIKKEMLEVIKSRNSDYLLIIQGDGLKKSSKTYKELESLNNTCLISCYKLDVRYMTIFVDKFLKSHGVRYQREIPQIIVNYLPDNVLLAQNELEKMVQYLGEEELTIEIIEKILAGVKDFSCINLCSSIVFKDQKKMLEQLRRMEGEGINYISVIRMLQNQFAKVLYVKKEEQDKKIKTDAIINNLRPPVFFKEKAILVEMCNNMSYGNAIQIMNELIQLEISCKFTSFNPNTLLYNYIIQKVE</sequence>
<dbReference type="NCBIfam" id="TIGR01128">
    <property type="entry name" value="holA"/>
    <property type="match status" value="1"/>
</dbReference>
<evidence type="ECO:0000256" key="5">
    <source>
        <dbReference type="ARBA" id="ARBA00022705"/>
    </source>
</evidence>
<dbReference type="Gene3D" id="1.20.272.10">
    <property type="match status" value="1"/>
</dbReference>
<dbReference type="PANTHER" id="PTHR34388">
    <property type="entry name" value="DNA POLYMERASE III SUBUNIT DELTA"/>
    <property type="match status" value="1"/>
</dbReference>
<keyword evidence="4" id="KW-0548">Nucleotidyltransferase</keyword>
<evidence type="ECO:0000256" key="6">
    <source>
        <dbReference type="ARBA" id="ARBA00022932"/>
    </source>
</evidence>
<accession>A0ABZ0UM55</accession>
<evidence type="ECO:0000313" key="11">
    <source>
        <dbReference type="Proteomes" id="UP001327219"/>
    </source>
</evidence>
<evidence type="ECO:0000256" key="4">
    <source>
        <dbReference type="ARBA" id="ARBA00022695"/>
    </source>
</evidence>
<dbReference type="PANTHER" id="PTHR34388:SF1">
    <property type="entry name" value="DNA POLYMERASE III SUBUNIT DELTA"/>
    <property type="match status" value="1"/>
</dbReference>
<dbReference type="InterPro" id="IPR027417">
    <property type="entry name" value="P-loop_NTPase"/>
</dbReference>
<dbReference type="EMBL" id="CP110820">
    <property type="protein sequence ID" value="WPX96138.1"/>
    <property type="molecule type" value="Genomic_DNA"/>
</dbReference>
<protein>
    <recommendedName>
        <fullName evidence="2">DNA polymerase III subunit delta</fullName>
        <ecNumber evidence="1">2.7.7.7</ecNumber>
    </recommendedName>
</protein>
<dbReference type="Gene3D" id="3.40.50.300">
    <property type="entry name" value="P-loop containing nucleotide triphosphate hydrolases"/>
    <property type="match status" value="1"/>
</dbReference>
<keyword evidence="11" id="KW-1185">Reference proteome</keyword>
<dbReference type="SUPFAM" id="SSF48019">
    <property type="entry name" value="post-AAA+ oligomerization domain-like"/>
    <property type="match status" value="1"/>
</dbReference>
<keyword evidence="6" id="KW-0239">DNA-directed DNA polymerase</keyword>
<feature type="domain" description="DNA polymerase III delta N-terminal" evidence="9">
    <location>
        <begin position="21"/>
        <end position="135"/>
    </location>
</feature>
<dbReference type="InterPro" id="IPR010372">
    <property type="entry name" value="DNA_pol3_delta_N"/>
</dbReference>
<evidence type="ECO:0000256" key="1">
    <source>
        <dbReference type="ARBA" id="ARBA00012417"/>
    </source>
</evidence>
<dbReference type="Pfam" id="PF06144">
    <property type="entry name" value="DNA_pol3_delta"/>
    <property type="match status" value="1"/>
</dbReference>
<evidence type="ECO:0000259" key="9">
    <source>
        <dbReference type="Pfam" id="PF06144"/>
    </source>
</evidence>
<gene>
    <name evidence="10" type="ORF">Bandiella_00242</name>
</gene>
<dbReference type="InterPro" id="IPR008921">
    <property type="entry name" value="DNA_pol3_clamp-load_cplx_C"/>
</dbReference>
<comment type="catalytic activity">
    <reaction evidence="8">
        <text>DNA(n) + a 2'-deoxyribonucleoside 5'-triphosphate = DNA(n+1) + diphosphate</text>
        <dbReference type="Rhea" id="RHEA:22508"/>
        <dbReference type="Rhea" id="RHEA-COMP:17339"/>
        <dbReference type="Rhea" id="RHEA-COMP:17340"/>
        <dbReference type="ChEBI" id="CHEBI:33019"/>
        <dbReference type="ChEBI" id="CHEBI:61560"/>
        <dbReference type="ChEBI" id="CHEBI:173112"/>
        <dbReference type="EC" id="2.7.7.7"/>
    </reaction>
</comment>
<comment type="similarity">
    <text evidence="7">Belongs to the DNA polymerase HolA subunit family.</text>
</comment>
<organism evidence="10 11">
    <name type="scientific">Candidatus Bandiella euplotis</name>
    <dbReference type="NCBI Taxonomy" id="1664265"/>
    <lineage>
        <taxon>Bacteria</taxon>
        <taxon>Pseudomonadati</taxon>
        <taxon>Pseudomonadota</taxon>
        <taxon>Alphaproteobacteria</taxon>
        <taxon>Rickettsiales</taxon>
        <taxon>Candidatus Midichloriaceae</taxon>
        <taxon>Candidatus Bandiella</taxon>
    </lineage>
</organism>
<evidence type="ECO:0000256" key="8">
    <source>
        <dbReference type="ARBA" id="ARBA00049244"/>
    </source>
</evidence>
<evidence type="ECO:0000256" key="3">
    <source>
        <dbReference type="ARBA" id="ARBA00022679"/>
    </source>
</evidence>
<dbReference type="Gene3D" id="1.10.8.60">
    <property type="match status" value="1"/>
</dbReference>
<proteinExistence type="inferred from homology"/>
<dbReference type="InterPro" id="IPR005790">
    <property type="entry name" value="DNA_polIII_delta"/>
</dbReference>
<dbReference type="SUPFAM" id="SSF52540">
    <property type="entry name" value="P-loop containing nucleoside triphosphate hydrolases"/>
    <property type="match status" value="1"/>
</dbReference>
<dbReference type="Proteomes" id="UP001327219">
    <property type="component" value="Chromosome"/>
</dbReference>
<evidence type="ECO:0000313" key="10">
    <source>
        <dbReference type="EMBL" id="WPX96138.1"/>
    </source>
</evidence>
<keyword evidence="5" id="KW-0235">DNA replication</keyword>
<evidence type="ECO:0000256" key="2">
    <source>
        <dbReference type="ARBA" id="ARBA00017703"/>
    </source>
</evidence>
<reference evidence="10 11" key="1">
    <citation type="submission" date="2022-11" db="EMBL/GenBank/DDBJ databases">
        <title>Host association and intracellularity evolved multiple times independently in the Rickettsiales.</title>
        <authorList>
            <person name="Castelli M."/>
            <person name="Nardi T."/>
            <person name="Gammuto L."/>
            <person name="Bellinzona G."/>
            <person name="Sabaneyeva E."/>
            <person name="Potekhin A."/>
            <person name="Serra V."/>
            <person name="Petroni G."/>
            <person name="Sassera D."/>
        </authorList>
    </citation>
    <scope>NUCLEOTIDE SEQUENCE [LARGE SCALE GENOMIC DNA]</scope>
    <source>
        <strain evidence="10 11">NDG2</strain>
    </source>
</reference>
<evidence type="ECO:0000256" key="7">
    <source>
        <dbReference type="ARBA" id="ARBA00034754"/>
    </source>
</evidence>
<dbReference type="EC" id="2.7.7.7" evidence="1"/>